<dbReference type="AlphaFoldDB" id="A0A6L6XV35"/>
<dbReference type="Proteomes" id="UP000473525">
    <property type="component" value="Unassembled WGS sequence"/>
</dbReference>
<gene>
    <name evidence="1" type="ORF">GON03_18935</name>
</gene>
<proteinExistence type="predicted"/>
<dbReference type="EMBL" id="WSEK01000005">
    <property type="protein sequence ID" value="MVQ51261.1"/>
    <property type="molecule type" value="Genomic_DNA"/>
</dbReference>
<accession>A0A6L6XV35</accession>
<name>A0A6L6XV35_9ACTN</name>
<evidence type="ECO:0000313" key="2">
    <source>
        <dbReference type="Proteomes" id="UP000473525"/>
    </source>
</evidence>
<keyword evidence="2" id="KW-1185">Reference proteome</keyword>
<evidence type="ECO:0000313" key="1">
    <source>
        <dbReference type="EMBL" id="MVQ51261.1"/>
    </source>
</evidence>
<comment type="caution">
    <text evidence="1">The sequence shown here is derived from an EMBL/GenBank/DDBJ whole genome shotgun (WGS) entry which is preliminary data.</text>
</comment>
<dbReference type="RefSeq" id="WP_157346017.1">
    <property type="nucleotide sequence ID" value="NZ_WSEK01000005.1"/>
</dbReference>
<protein>
    <submittedName>
        <fullName evidence="1">Uncharacterized protein</fullName>
    </submittedName>
</protein>
<sequence>MTDAPLPLLHRPRGSTELLEGSVKANVTLDMGVELALSRDGIHVDTAWHPAVWVGDPGTTRTARTTAVIELDDAYPEELYGLYARLDVANGETPVIHVGRVHLY</sequence>
<organism evidence="1 2">
    <name type="scientific">Nocardioides agri</name>
    <dbReference type="NCBI Taxonomy" id="2682843"/>
    <lineage>
        <taxon>Bacteria</taxon>
        <taxon>Bacillati</taxon>
        <taxon>Actinomycetota</taxon>
        <taxon>Actinomycetes</taxon>
        <taxon>Propionibacteriales</taxon>
        <taxon>Nocardioidaceae</taxon>
        <taxon>Nocardioides</taxon>
    </lineage>
</organism>
<reference evidence="1 2" key="1">
    <citation type="submission" date="2019-12" db="EMBL/GenBank/DDBJ databases">
        <authorList>
            <person name="Huq M.A."/>
        </authorList>
    </citation>
    <scope>NUCLEOTIDE SEQUENCE [LARGE SCALE GENOMIC DNA]</scope>
    <source>
        <strain evidence="1 2">MAH-18</strain>
    </source>
</reference>